<proteinExistence type="predicted"/>
<dbReference type="PANTHER" id="PTHR34047:SF8">
    <property type="entry name" value="PROTEIN YKFC"/>
    <property type="match status" value="1"/>
</dbReference>
<evidence type="ECO:0000313" key="3">
    <source>
        <dbReference type="Proteomes" id="UP000321735"/>
    </source>
</evidence>
<dbReference type="GO" id="GO:0003964">
    <property type="term" value="F:RNA-directed DNA polymerase activity"/>
    <property type="evidence" value="ECO:0007669"/>
    <property type="project" value="UniProtKB-KW"/>
</dbReference>
<evidence type="ECO:0000313" key="2">
    <source>
        <dbReference type="EMBL" id="QDZ77174.1"/>
    </source>
</evidence>
<dbReference type="PROSITE" id="PS50878">
    <property type="entry name" value="RT_POL"/>
    <property type="match status" value="1"/>
</dbReference>
<keyword evidence="2" id="KW-0808">Transferase</keyword>
<dbReference type="Proteomes" id="UP000321735">
    <property type="component" value="Chromosome"/>
</dbReference>
<dbReference type="GO" id="GO:0006397">
    <property type="term" value="P:mRNA processing"/>
    <property type="evidence" value="ECO:0007669"/>
    <property type="project" value="InterPro"/>
</dbReference>
<accession>A0A9X7M1L4</accession>
<dbReference type="InterPro" id="IPR000477">
    <property type="entry name" value="RT_dom"/>
</dbReference>
<feature type="domain" description="Reverse transcriptase" evidence="1">
    <location>
        <begin position="69"/>
        <end position="364"/>
    </location>
</feature>
<keyword evidence="2" id="KW-0695">RNA-directed DNA polymerase</keyword>
<dbReference type="InterPro" id="IPR049030">
    <property type="entry name" value="AI2M-like_HNH"/>
</dbReference>
<reference evidence="2 3" key="1">
    <citation type="journal article" date="2019" name="Ecotoxicol. Environ. Saf.">
        <title>Microbial characterization of heavy metal resistant bacterial strains isolated from an electroplating wastewater treatment plant.</title>
        <authorList>
            <person name="Cai X."/>
            <person name="Zheng X."/>
            <person name="Zhang D."/>
            <person name="Iqbal W."/>
            <person name="Liu C."/>
            <person name="Yang B."/>
            <person name="Zhao X."/>
            <person name="Lu X."/>
            <person name="Mao Y."/>
        </authorList>
    </citation>
    <scope>NUCLEOTIDE SEQUENCE [LARGE SCALE GENOMIC DNA]</scope>
    <source>
        <strain evidence="2 3">Co1-1</strain>
    </source>
</reference>
<keyword evidence="2" id="KW-0548">Nucleotidyltransferase</keyword>
<dbReference type="InterPro" id="IPR043502">
    <property type="entry name" value="DNA/RNA_pol_sf"/>
</dbReference>
<name>A0A9X7M1L4_BACCE</name>
<dbReference type="CDD" id="cd00085">
    <property type="entry name" value="HNHc"/>
    <property type="match status" value="1"/>
</dbReference>
<protein>
    <submittedName>
        <fullName evidence="2">Group II intron reverse transcriptase/maturase</fullName>
    </submittedName>
</protein>
<dbReference type="InterPro" id="IPR051083">
    <property type="entry name" value="GrpII_Intron_Splice-Mob/Def"/>
</dbReference>
<dbReference type="PANTHER" id="PTHR34047">
    <property type="entry name" value="NUCLEAR INTRON MATURASE 1, MITOCHONDRIAL-RELATED"/>
    <property type="match status" value="1"/>
</dbReference>
<dbReference type="Pfam" id="PF21368">
    <property type="entry name" value="AI2M-like_HNH"/>
    <property type="match status" value="1"/>
</dbReference>
<dbReference type="CDD" id="cd01651">
    <property type="entry name" value="RT_G2_intron"/>
    <property type="match status" value="1"/>
</dbReference>
<dbReference type="InterPro" id="IPR024937">
    <property type="entry name" value="Domain_X"/>
</dbReference>
<dbReference type="EMBL" id="CP031778">
    <property type="protein sequence ID" value="QDZ77174.1"/>
    <property type="molecule type" value="Genomic_DNA"/>
</dbReference>
<dbReference type="Pfam" id="PF00078">
    <property type="entry name" value="RVT_1"/>
    <property type="match status" value="1"/>
</dbReference>
<organism evidence="2 3">
    <name type="scientific">Bacillus cereus</name>
    <dbReference type="NCBI Taxonomy" id="1396"/>
    <lineage>
        <taxon>Bacteria</taxon>
        <taxon>Bacillati</taxon>
        <taxon>Bacillota</taxon>
        <taxon>Bacilli</taxon>
        <taxon>Bacillales</taxon>
        <taxon>Bacillaceae</taxon>
        <taxon>Bacillus</taxon>
        <taxon>Bacillus cereus group</taxon>
    </lineage>
</organism>
<dbReference type="Pfam" id="PF01348">
    <property type="entry name" value="Intron_maturas2"/>
    <property type="match status" value="1"/>
</dbReference>
<evidence type="ECO:0000259" key="1">
    <source>
        <dbReference type="PROSITE" id="PS50878"/>
    </source>
</evidence>
<dbReference type="RefSeq" id="WP_197263227.1">
    <property type="nucleotide sequence ID" value="NZ_CP031778.1"/>
</dbReference>
<dbReference type="SUPFAM" id="SSF56672">
    <property type="entry name" value="DNA/RNA polymerases"/>
    <property type="match status" value="1"/>
</dbReference>
<dbReference type="InterPro" id="IPR003615">
    <property type="entry name" value="HNH_nuc"/>
</dbReference>
<sequence length="602" mass="71559">MRNPMVVLNNLASKSKDESYIYKRLYRNFFNEELFLLAYARLSSKEGNMTKGTDEQTIDGMSLKRIRELIENLKSEQYQPKPSRRVYIPKKNGEKRPLGIPSFDDKLVQEVMRLILEAMYEKSFSEYSHGFRTNRSCHTALGQIQKRYRGVTWFVEGDIKSFFDNINHHILIKTLRKRINDERFLRLVWKFLRAGYADKWTYHKTYSGSPQGGIISPILSNIYLNEFDKYMEEMIQRFDRGKTRKRNPAYYKIQRKIMNTRDKIKRRSLDNPERKELIKLLKEYRKESFNIPSVAPMDTSFRRLRYTRYCDDFIIGIIGTKQEAQQTKEEISKFLKDKMKIELSERKTLITHSSKCANFLGYNITISRDESIKKEKRGFTKRTYSRGVRLLVPQKVWVEKLKKLNALKINKDGKWQAVHRNALIRISDLEILETYNSEIRGLYNYYCLAENACQVYYFAHFMKYSLYKTFAGKYKTTMKKIISKYTKNGKFIISYETKKGPKKATLIDKGFVRKKHTIKNQEIDIQPNTLMYSARTELVERLMANKCEWCGIQDIPMEIHHIRKLKDLKGKMAWEKVMIARKRKTMVLCLECHNNLHNGKLD</sequence>
<dbReference type="AlphaFoldDB" id="A0A9X7M1L4"/>
<gene>
    <name evidence="2" type="ORF">D0437_31155</name>
</gene>